<organism evidence="1 2">
    <name type="scientific">Mycolicibacterium brisbanense</name>
    <dbReference type="NCBI Taxonomy" id="146020"/>
    <lineage>
        <taxon>Bacteria</taxon>
        <taxon>Bacillati</taxon>
        <taxon>Actinomycetota</taxon>
        <taxon>Actinomycetes</taxon>
        <taxon>Mycobacteriales</taxon>
        <taxon>Mycobacteriaceae</taxon>
        <taxon>Mycolicibacterium</taxon>
    </lineage>
</organism>
<gene>
    <name evidence="1" type="ORF">RMCB_6759</name>
</gene>
<dbReference type="STRING" id="146020.RMCB_6759"/>
<dbReference type="EMBL" id="BCSX01000056">
    <property type="protein sequence ID" value="GAS92663.1"/>
    <property type="molecule type" value="Genomic_DNA"/>
</dbReference>
<keyword evidence="2" id="KW-1185">Reference proteome</keyword>
<reference evidence="2" key="1">
    <citation type="journal article" date="2016" name="Genome Announc.">
        <title>Draft Genome Sequences of Five Rapidly Growing Mycobacterium Species, M. thermoresistibile, M. fortuitum subsp. acetamidolyticum, M. canariasense, M. brisbanense, and M. novocastrense.</title>
        <authorList>
            <person name="Katahira K."/>
            <person name="Ogura Y."/>
            <person name="Gotoh Y."/>
            <person name="Hayashi T."/>
        </authorList>
    </citation>
    <scope>NUCLEOTIDE SEQUENCE [LARGE SCALE GENOMIC DNA]</scope>
    <source>
        <strain evidence="2">JCM15654</strain>
    </source>
</reference>
<comment type="caution">
    <text evidence="1">The sequence shown here is derived from an EMBL/GenBank/DDBJ whole genome shotgun (WGS) entry which is preliminary data.</text>
</comment>
<evidence type="ECO:0000313" key="1">
    <source>
        <dbReference type="EMBL" id="GAS92663.1"/>
    </source>
</evidence>
<protein>
    <submittedName>
        <fullName evidence="1">Uncharacterized protein</fullName>
    </submittedName>
</protein>
<accession>A0A100W6S6</accession>
<sequence>MSHFPTLAEVAAEHWWFTSRDGEAGCNCNWSHGVDMTREQWAEHVQAEWVKARTIETAEQLIGLPHGSLVVYPYVSRAGRKLQETWVRLEAGWFCIHAPLRPPLETYGEPPLPARLVFHAEVDR</sequence>
<reference evidence="2" key="2">
    <citation type="submission" date="2016-02" db="EMBL/GenBank/DDBJ databases">
        <title>Draft genome sequence of five rapidly growing Mycobacterium species.</title>
        <authorList>
            <person name="Katahira K."/>
            <person name="Gotou Y."/>
            <person name="Iida K."/>
            <person name="Ogura Y."/>
            <person name="Hayashi T."/>
        </authorList>
    </citation>
    <scope>NUCLEOTIDE SEQUENCE [LARGE SCALE GENOMIC DNA]</scope>
    <source>
        <strain evidence="2">JCM15654</strain>
    </source>
</reference>
<evidence type="ECO:0000313" key="2">
    <source>
        <dbReference type="Proteomes" id="UP000069620"/>
    </source>
</evidence>
<dbReference type="AlphaFoldDB" id="A0A100W6S6"/>
<proteinExistence type="predicted"/>
<name>A0A100W6S6_9MYCO</name>
<dbReference type="Proteomes" id="UP000069620">
    <property type="component" value="Unassembled WGS sequence"/>
</dbReference>